<reference evidence="6 7" key="1">
    <citation type="submission" date="2015-01" db="EMBL/GenBank/DDBJ databases">
        <title>Genome of allotetraploid Gossypium barbadense reveals genomic plasticity and fiber elongation in cotton evolution.</title>
        <authorList>
            <person name="Chen X."/>
            <person name="Liu X."/>
            <person name="Zhao B."/>
            <person name="Zheng H."/>
            <person name="Hu Y."/>
            <person name="Lu G."/>
            <person name="Yang C."/>
            <person name="Chen J."/>
            <person name="Shan C."/>
            <person name="Zhang L."/>
            <person name="Zhou Y."/>
            <person name="Wang L."/>
            <person name="Guo W."/>
            <person name="Bai Y."/>
            <person name="Ruan J."/>
            <person name="Shangguan X."/>
            <person name="Mao Y."/>
            <person name="Jiang J."/>
            <person name="Zhu Y."/>
            <person name="Lei J."/>
            <person name="Kang H."/>
            <person name="Chen S."/>
            <person name="He X."/>
            <person name="Wang R."/>
            <person name="Wang Y."/>
            <person name="Chen J."/>
            <person name="Wang L."/>
            <person name="Yu S."/>
            <person name="Wang B."/>
            <person name="Wei J."/>
            <person name="Song S."/>
            <person name="Lu X."/>
            <person name="Gao Z."/>
            <person name="Gu W."/>
            <person name="Deng X."/>
            <person name="Ma D."/>
            <person name="Wang S."/>
            <person name="Liang W."/>
            <person name="Fang L."/>
            <person name="Cai C."/>
            <person name="Zhu X."/>
            <person name="Zhou B."/>
            <person name="Zhang Y."/>
            <person name="Chen Z."/>
            <person name="Xu S."/>
            <person name="Zhu R."/>
            <person name="Wang S."/>
            <person name="Zhang T."/>
            <person name="Zhao G."/>
        </authorList>
    </citation>
    <scope>NUCLEOTIDE SEQUENCE [LARGE SCALE GENOMIC DNA]</scope>
    <source>
        <strain evidence="7">cv. Xinhai21</strain>
        <tissue evidence="6">Leaf</tissue>
    </source>
</reference>
<evidence type="ECO:0000256" key="4">
    <source>
        <dbReference type="RuleBase" id="RU363099"/>
    </source>
</evidence>
<comment type="subunit">
    <text evidence="2 4">Homodimer.</text>
</comment>
<comment type="function">
    <text evidence="4">Dirigent proteins impart stereoselectivity on the phenoxy radical-coupling reaction, yielding optically active lignans from two molecules of coniferyl alcohol in the biosynthesis of lignans, flavonolignans, and alkaloids and thus plays a central role in plant secondary metabolism.</text>
</comment>
<dbReference type="Pfam" id="PF03018">
    <property type="entry name" value="Dirigent"/>
    <property type="match status" value="1"/>
</dbReference>
<keyword evidence="4" id="KW-0052">Apoplast</keyword>
<dbReference type="Gene3D" id="2.40.480.10">
    <property type="entry name" value="Allene oxide cyclase-like"/>
    <property type="match status" value="1"/>
</dbReference>
<dbReference type="InterPro" id="IPR044859">
    <property type="entry name" value="Allene_oxi_cyc_Dirigent"/>
</dbReference>
<keyword evidence="8" id="KW-1185">Reference proteome</keyword>
<feature type="chain" id="PRO_5041002918" description="Dirigent protein" evidence="4">
    <location>
        <begin position="23"/>
        <end position="185"/>
    </location>
</feature>
<reference evidence="5 8" key="2">
    <citation type="submission" date="2019-06" db="EMBL/GenBank/DDBJ databases">
        <title>WGS assembly of Gossypium barbadense.</title>
        <authorList>
            <person name="Chen Z.J."/>
            <person name="Sreedasyam A."/>
            <person name="Ando A."/>
            <person name="Song Q."/>
            <person name="De L."/>
            <person name="Hulse-Kemp A."/>
            <person name="Ding M."/>
            <person name="Ye W."/>
            <person name="Kirkbride R."/>
            <person name="Jenkins J."/>
            <person name="Plott C."/>
            <person name="Lovell J."/>
            <person name="Lin Y.-M."/>
            <person name="Vaughn R."/>
            <person name="Liu B."/>
            <person name="Li W."/>
            <person name="Simpson S."/>
            <person name="Scheffler B."/>
            <person name="Saski C."/>
            <person name="Grover C."/>
            <person name="Hu G."/>
            <person name="Conover J."/>
            <person name="Carlson J."/>
            <person name="Shu S."/>
            <person name="Boston L."/>
            <person name="Williams M."/>
            <person name="Peterson D."/>
            <person name="Mcgee K."/>
            <person name="Jones D."/>
            <person name="Wendel J."/>
            <person name="Stelly D."/>
            <person name="Grimwood J."/>
            <person name="Schmutz J."/>
        </authorList>
    </citation>
    <scope>NUCLEOTIDE SEQUENCE [LARGE SCALE GENOMIC DNA]</scope>
    <source>
        <strain evidence="5">1400233.01</strain>
    </source>
</reference>
<dbReference type="GO" id="GO:0009699">
    <property type="term" value="P:phenylpropanoid biosynthetic process"/>
    <property type="evidence" value="ECO:0007669"/>
    <property type="project" value="UniProtKB-ARBA"/>
</dbReference>
<sequence>MGGTYMLIWILIICLSQVAVQSQYYSKSLPYHPKPVKVTNLHFFFHETLSSKNPTTVEIAQVNIPSNHNNSSVPFATLYALDDPLKIGPEHDSEVIGNAQGLTVLAGTNTTDAVMYVDFEFTSGKFKGSSISIFSRNPIREIEREVAVIGGRGQFKMATGFALLKAYFINDTNVIIEYNVTVIHY</sequence>
<evidence type="ECO:0000256" key="2">
    <source>
        <dbReference type="ARBA" id="ARBA00011738"/>
    </source>
</evidence>
<keyword evidence="4" id="KW-0732">Signal</keyword>
<accession>A0A2P5YY94</accession>
<keyword evidence="3 4" id="KW-0964">Secreted</keyword>
<evidence type="ECO:0000256" key="3">
    <source>
        <dbReference type="ARBA" id="ARBA00022525"/>
    </source>
</evidence>
<protein>
    <recommendedName>
        <fullName evidence="4">Dirigent protein</fullName>
    </recommendedName>
</protein>
<dbReference type="EMBL" id="CM018211">
    <property type="protein sequence ID" value="KAB2063951.1"/>
    <property type="molecule type" value="Genomic_DNA"/>
</dbReference>
<evidence type="ECO:0000313" key="5">
    <source>
        <dbReference type="EMBL" id="KAB2063951.1"/>
    </source>
</evidence>
<dbReference type="Proteomes" id="UP000239757">
    <property type="component" value="Unassembled WGS sequence"/>
</dbReference>
<dbReference type="OrthoDB" id="941187at2759"/>
<organism evidence="6 7">
    <name type="scientific">Gossypium barbadense</name>
    <name type="common">Sea Island cotton</name>
    <name type="synonym">Hibiscus barbadensis</name>
    <dbReference type="NCBI Taxonomy" id="3634"/>
    <lineage>
        <taxon>Eukaryota</taxon>
        <taxon>Viridiplantae</taxon>
        <taxon>Streptophyta</taxon>
        <taxon>Embryophyta</taxon>
        <taxon>Tracheophyta</taxon>
        <taxon>Spermatophyta</taxon>
        <taxon>Magnoliopsida</taxon>
        <taxon>eudicotyledons</taxon>
        <taxon>Gunneridae</taxon>
        <taxon>Pentapetalae</taxon>
        <taxon>rosids</taxon>
        <taxon>malvids</taxon>
        <taxon>Malvales</taxon>
        <taxon>Malvaceae</taxon>
        <taxon>Malvoideae</taxon>
        <taxon>Gossypium</taxon>
    </lineage>
</organism>
<feature type="signal peptide" evidence="4">
    <location>
        <begin position="1"/>
        <end position="22"/>
    </location>
</feature>
<proteinExistence type="inferred from homology"/>
<gene>
    <name evidence="5" type="ORF">ES319_A10G254500v1</name>
    <name evidence="6" type="ORF">GOBAR_AA00007</name>
</gene>
<evidence type="ECO:0000313" key="8">
    <source>
        <dbReference type="Proteomes" id="UP000327439"/>
    </source>
</evidence>
<comment type="subcellular location">
    <subcellularLocation>
        <location evidence="4">Secreted</location>
        <location evidence="4">Extracellular space</location>
        <location evidence="4">Apoplast</location>
    </subcellularLocation>
</comment>
<dbReference type="EMBL" id="KZ662693">
    <property type="protein sequence ID" value="PPS20544.1"/>
    <property type="molecule type" value="Genomic_DNA"/>
</dbReference>
<name>A0A2P5YY94_GOSBA</name>
<dbReference type="AlphaFoldDB" id="A0A2P5YY94"/>
<evidence type="ECO:0000256" key="1">
    <source>
        <dbReference type="ARBA" id="ARBA00010746"/>
    </source>
</evidence>
<dbReference type="PANTHER" id="PTHR21495">
    <property type="entry name" value="NUCLEOPORIN-RELATED"/>
    <property type="match status" value="1"/>
</dbReference>
<dbReference type="GO" id="GO:0048046">
    <property type="term" value="C:apoplast"/>
    <property type="evidence" value="ECO:0007669"/>
    <property type="project" value="UniProtKB-SubCell"/>
</dbReference>
<dbReference type="Proteomes" id="UP000327439">
    <property type="component" value="Chromosome A10"/>
</dbReference>
<evidence type="ECO:0000313" key="6">
    <source>
        <dbReference type="EMBL" id="PPS20544.1"/>
    </source>
</evidence>
<evidence type="ECO:0000313" key="7">
    <source>
        <dbReference type="Proteomes" id="UP000239757"/>
    </source>
</evidence>
<comment type="similarity">
    <text evidence="1 4">Belongs to the plant dirigent protein family.</text>
</comment>
<dbReference type="InterPro" id="IPR004265">
    <property type="entry name" value="Dirigent"/>
</dbReference>